<dbReference type="AlphaFoldDB" id="A0A2H5EVJ0"/>
<feature type="signal peptide" evidence="2">
    <location>
        <begin position="1"/>
        <end position="19"/>
    </location>
</feature>
<evidence type="ECO:0008006" key="5">
    <source>
        <dbReference type="Google" id="ProtNLM"/>
    </source>
</evidence>
<name>A0A2H5EVJ0_9RHOB</name>
<gene>
    <name evidence="3" type="ORF">CX676_03315</name>
</gene>
<keyword evidence="4" id="KW-1185">Reference proteome</keyword>
<feature type="compositionally biased region" description="Acidic residues" evidence="1">
    <location>
        <begin position="157"/>
        <end position="167"/>
    </location>
</feature>
<dbReference type="KEGG" id="pzh:CX676_03315"/>
<evidence type="ECO:0000313" key="4">
    <source>
        <dbReference type="Proteomes" id="UP000234530"/>
    </source>
</evidence>
<dbReference type="EMBL" id="CP025430">
    <property type="protein sequence ID" value="AUH63304.1"/>
    <property type="molecule type" value="Genomic_DNA"/>
</dbReference>
<keyword evidence="2" id="KW-0732">Signal</keyword>
<feature type="compositionally biased region" description="Acidic residues" evidence="1">
    <location>
        <begin position="97"/>
        <end position="115"/>
    </location>
</feature>
<dbReference type="Proteomes" id="UP000234530">
    <property type="component" value="Chromosome"/>
</dbReference>
<feature type="region of interest" description="Disordered" evidence="1">
    <location>
        <begin position="78"/>
        <end position="167"/>
    </location>
</feature>
<evidence type="ECO:0000256" key="1">
    <source>
        <dbReference type="SAM" id="MobiDB-lite"/>
    </source>
</evidence>
<feature type="chain" id="PRO_5014131559" description="PepSY domain-containing protein" evidence="2">
    <location>
        <begin position="20"/>
        <end position="167"/>
    </location>
</feature>
<proteinExistence type="predicted"/>
<accession>A0A2H5EVJ0</accession>
<sequence>MKALSLAVVLALPPAQLVAAPPDVAAQVSQQLRAQGYRQIEVRRTLLGKVVVTARGNGHEREIVIDPRNGALLRDLVREDNGGDHGVSIARVGNRGDDDEKDDDDKDDDKDDGDDSSGSGSGGDDGEDDDRSGSGSDDGDDGDSSGSGGGGDRDSDSDSDSDDGDDD</sequence>
<evidence type="ECO:0000313" key="3">
    <source>
        <dbReference type="EMBL" id="AUH63304.1"/>
    </source>
</evidence>
<protein>
    <recommendedName>
        <fullName evidence="5">PepSY domain-containing protein</fullName>
    </recommendedName>
</protein>
<organism evidence="3 4">
    <name type="scientific">Paracoccus zhejiangensis</name>
    <dbReference type="NCBI Taxonomy" id="1077935"/>
    <lineage>
        <taxon>Bacteria</taxon>
        <taxon>Pseudomonadati</taxon>
        <taxon>Pseudomonadota</taxon>
        <taxon>Alphaproteobacteria</taxon>
        <taxon>Rhodobacterales</taxon>
        <taxon>Paracoccaceae</taxon>
        <taxon>Paracoccus</taxon>
    </lineage>
</organism>
<evidence type="ECO:0000256" key="2">
    <source>
        <dbReference type="SAM" id="SignalP"/>
    </source>
</evidence>
<reference evidence="3 4" key="1">
    <citation type="journal article" date="2013" name="Antonie Van Leeuwenhoek">
        <title>Paracoccus zhejiangensis sp. nov., isolated from activated sludge in wastewater-treatment system.</title>
        <authorList>
            <person name="Wu Z.G."/>
            <person name="Zhang D.F."/>
            <person name="Liu Y.L."/>
            <person name="Wang F."/>
            <person name="Jiang X."/>
            <person name="Li C."/>
            <person name="Li S.P."/>
            <person name="Hong Q."/>
            <person name="Li W.J."/>
        </authorList>
    </citation>
    <scope>NUCLEOTIDE SEQUENCE [LARGE SCALE GENOMIC DNA]</scope>
    <source>
        <strain evidence="3 4">J6</strain>
    </source>
</reference>